<dbReference type="AlphaFoldDB" id="A0A8E4FB52"/>
<dbReference type="PRINTS" id="PR00813">
    <property type="entry name" value="BCTERIALGSPG"/>
</dbReference>
<dbReference type="SUPFAM" id="SSF54523">
    <property type="entry name" value="Pili subunits"/>
    <property type="match status" value="1"/>
</dbReference>
<dbReference type="GO" id="GO:0043683">
    <property type="term" value="P:type IV pilus assembly"/>
    <property type="evidence" value="ECO:0007669"/>
    <property type="project" value="InterPro"/>
</dbReference>
<dbReference type="InterPro" id="IPR045584">
    <property type="entry name" value="Pilin-like"/>
</dbReference>
<keyword evidence="2" id="KW-0472">Membrane</keyword>
<organism evidence="3 4">
    <name type="scientific">Acinetobacter terrae</name>
    <dbReference type="NCBI Taxonomy" id="2731247"/>
    <lineage>
        <taxon>Bacteria</taxon>
        <taxon>Pseudomonadati</taxon>
        <taxon>Pseudomonadota</taxon>
        <taxon>Gammaproteobacteria</taxon>
        <taxon>Moraxellales</taxon>
        <taxon>Moraxellaceae</taxon>
        <taxon>Acinetobacter</taxon>
        <taxon>Acinetobacter Taxon 24</taxon>
    </lineage>
</organism>
<dbReference type="Gene3D" id="3.30.700.10">
    <property type="entry name" value="Glycoprotein, Type 4 Pilin"/>
    <property type="match status" value="1"/>
</dbReference>
<sequence length="151" mass="16326">MHKKPSLIAHKFESGFTLIELMVTVVIIAILAAIAMPMYSNYITKAKARNAGADLVTLSLVIESLYQRNLVYPIPTVNPTDSTVKTQEYATAWQPAETDNFEYTANVTATTYTLTATGISGTRNDGCQLTLTNKNVRTITGGSACGGLTSW</sequence>
<dbReference type="InterPro" id="IPR012902">
    <property type="entry name" value="N_methyl_site"/>
</dbReference>
<evidence type="ECO:0000256" key="2">
    <source>
        <dbReference type="SAM" id="Phobius"/>
    </source>
</evidence>
<dbReference type="RefSeq" id="WP_171533612.1">
    <property type="nucleotide sequence ID" value="NZ_JABERH010000002.1"/>
</dbReference>
<keyword evidence="1" id="KW-0488">Methylation</keyword>
<dbReference type="Pfam" id="PF16732">
    <property type="entry name" value="ComP_DUS"/>
    <property type="match status" value="1"/>
</dbReference>
<reference evidence="3 4" key="1">
    <citation type="submission" date="2020-04" db="EMBL/GenBank/DDBJ databases">
        <title>Acinetobacter Taxon 24.</title>
        <authorList>
            <person name="Nemec A."/>
            <person name="Radolfova-Krizova L."/>
            <person name="Higgins P.G."/>
            <person name="Spanelova P."/>
        </authorList>
    </citation>
    <scope>NUCLEOTIDE SEQUENCE [LARGE SCALE GENOMIC DNA]</scope>
    <source>
        <strain evidence="3 4">ANC 4280</strain>
    </source>
</reference>
<comment type="caution">
    <text evidence="3">The sequence shown here is derived from an EMBL/GenBank/DDBJ whole genome shotgun (WGS) entry which is preliminary data.</text>
</comment>
<keyword evidence="2" id="KW-1133">Transmembrane helix</keyword>
<gene>
    <name evidence="3" type="ORF">HLH11_01460</name>
</gene>
<dbReference type="NCBIfam" id="TIGR02532">
    <property type="entry name" value="IV_pilin_GFxxxE"/>
    <property type="match status" value="1"/>
</dbReference>
<name>A0A8E4FB52_9GAMM</name>
<dbReference type="GO" id="GO:0015627">
    <property type="term" value="C:type II protein secretion system complex"/>
    <property type="evidence" value="ECO:0007669"/>
    <property type="project" value="InterPro"/>
</dbReference>
<accession>A0A8E4FB52</accession>
<dbReference type="InterPro" id="IPR000983">
    <property type="entry name" value="Bac_GSPG_pilin"/>
</dbReference>
<evidence type="ECO:0000313" key="3">
    <source>
        <dbReference type="EMBL" id="NNH37334.1"/>
    </source>
</evidence>
<dbReference type="Proteomes" id="UP000532147">
    <property type="component" value="Unassembled WGS sequence"/>
</dbReference>
<evidence type="ECO:0000313" key="4">
    <source>
        <dbReference type="Proteomes" id="UP000532147"/>
    </source>
</evidence>
<keyword evidence="2" id="KW-0812">Transmembrane</keyword>
<evidence type="ECO:0000256" key="1">
    <source>
        <dbReference type="ARBA" id="ARBA00022481"/>
    </source>
</evidence>
<dbReference type="PROSITE" id="PS00409">
    <property type="entry name" value="PROKAR_NTER_METHYL"/>
    <property type="match status" value="1"/>
</dbReference>
<dbReference type="GO" id="GO:0015628">
    <property type="term" value="P:protein secretion by the type II secretion system"/>
    <property type="evidence" value="ECO:0007669"/>
    <property type="project" value="InterPro"/>
</dbReference>
<feature type="transmembrane region" description="Helical" evidence="2">
    <location>
        <begin position="21"/>
        <end position="39"/>
    </location>
</feature>
<dbReference type="InterPro" id="IPR031982">
    <property type="entry name" value="PilE-like"/>
</dbReference>
<protein>
    <submittedName>
        <fullName evidence="3">Prepilin-type N-terminal cleavage/methylation domain-containing protein</fullName>
    </submittedName>
</protein>
<proteinExistence type="predicted"/>
<dbReference type="EMBL" id="JABERH010000002">
    <property type="protein sequence ID" value="NNH37334.1"/>
    <property type="molecule type" value="Genomic_DNA"/>
</dbReference>
<dbReference type="Pfam" id="PF07963">
    <property type="entry name" value="N_methyl"/>
    <property type="match status" value="1"/>
</dbReference>